<dbReference type="AlphaFoldDB" id="A0A9P5RWH1"/>
<reference evidence="2" key="1">
    <citation type="journal article" date="2020" name="Fungal Divers.">
        <title>Resolving the Mortierellaceae phylogeny through synthesis of multi-gene phylogenetics and phylogenomics.</title>
        <authorList>
            <person name="Vandepol N."/>
            <person name="Liber J."/>
            <person name="Desiro A."/>
            <person name="Na H."/>
            <person name="Kennedy M."/>
            <person name="Barry K."/>
            <person name="Grigoriev I.V."/>
            <person name="Miller A.N."/>
            <person name="O'Donnell K."/>
            <person name="Stajich J.E."/>
            <person name="Bonito G."/>
        </authorList>
    </citation>
    <scope>NUCLEOTIDE SEQUENCE</scope>
    <source>
        <strain evidence="2">NRRL 6426</strain>
    </source>
</reference>
<feature type="compositionally biased region" description="Polar residues" evidence="1">
    <location>
        <begin position="92"/>
        <end position="102"/>
    </location>
</feature>
<feature type="compositionally biased region" description="Low complexity" evidence="1">
    <location>
        <begin position="33"/>
        <end position="61"/>
    </location>
</feature>
<feature type="compositionally biased region" description="Low complexity" evidence="1">
    <location>
        <begin position="524"/>
        <end position="539"/>
    </location>
</feature>
<dbReference type="InterPro" id="IPR051647">
    <property type="entry name" value="Mediator_comp_sub12"/>
</dbReference>
<dbReference type="GO" id="GO:0045944">
    <property type="term" value="P:positive regulation of transcription by RNA polymerase II"/>
    <property type="evidence" value="ECO:0007669"/>
    <property type="project" value="TreeGrafter"/>
</dbReference>
<dbReference type="PANTHER" id="PTHR46007">
    <property type="entry name" value="MEDIATOR OF RNA POLYMERASE II TRANSCRIPTION SUBUNIT 12"/>
    <property type="match status" value="1"/>
</dbReference>
<proteinExistence type="predicted"/>
<evidence type="ECO:0000256" key="1">
    <source>
        <dbReference type="SAM" id="MobiDB-lite"/>
    </source>
</evidence>
<feature type="compositionally biased region" description="Low complexity" evidence="1">
    <location>
        <begin position="188"/>
        <end position="212"/>
    </location>
</feature>
<comment type="caution">
    <text evidence="2">The sequence shown here is derived from an EMBL/GenBank/DDBJ whole genome shotgun (WGS) entry which is preliminary data.</text>
</comment>
<dbReference type="PANTHER" id="PTHR46007:SF8">
    <property type="entry name" value="C2H2-TYPE DOMAIN-CONTAINING PROTEIN"/>
    <property type="match status" value="1"/>
</dbReference>
<sequence length="726" mass="79729">MYTSQQHQLQHQQPLDGCYRIATAYQLDRSDSSDSSNFSSISGSSISRSSSNISSVSSNDSCGQEEDKERLWVVDGLYFTCKESDPRARSAVKSTTISSARNPHTPISFPTYPSPSSPTSTPTKTAPLPLSPPPTPTKPVRPPLIRIESQELLPTRRPGLSFRRSSSSNSLNSLASRRSNTSRREQQQHQQQQKLQQPHGQQQKNKQSNVVVPTKPLKSILKKIRPVTPTSTASGRHHGHVHLGPMLQQQYQQLLQQQQQHQQQASPYSQDGPPLQRRASAPHHKQLQRSSSVIITSSSLPPQPPSPPQPPRRPRPMSSPAFLDNLFITTQSRPLPQPPRPLPTPPAIKTVRWASHNEIFVIENIEDLIEMGYYDDYDSEMGWDYRDESLDDDFSVTMDSDEDDLGSDFDPREEEEEEVVVAVDEEELQSPSEDGRFEYMYRQRMLERSAFDDDEGEEDEEECEVESSVAEDELIHRMASDQFLSGSGSSNGAMWPSLPSPPPTITSRDARSMSVSPSPPPMASPSSPTTSRARSMSASPSPPPMVPPSSPLSPSFWSPPPQEQYNGVSGIIQRFQSLENQNHNSGFARGTNVGSSGMMSPPESPPFPHFPPRRSSLMGHSTVIKNDSGGSLSPTPLAYLTSPSGSASTSPKLLPVVPLLTAPPGPKGKRGGPPKLDRGQILAEVAERKRRGVGAFAGASATASSRYRVDRPLSMVTCASNLLRCS</sequence>
<feature type="compositionally biased region" description="Low complexity" evidence="1">
    <location>
        <begin position="290"/>
        <end position="300"/>
    </location>
</feature>
<feature type="compositionally biased region" description="Low complexity" evidence="1">
    <location>
        <begin position="651"/>
        <end position="660"/>
    </location>
</feature>
<feature type="compositionally biased region" description="Polar residues" evidence="1">
    <location>
        <begin position="641"/>
        <end position="650"/>
    </location>
</feature>
<feature type="compositionally biased region" description="Low complexity" evidence="1">
    <location>
        <begin position="247"/>
        <end position="264"/>
    </location>
</feature>
<feature type="compositionally biased region" description="Acidic residues" evidence="1">
    <location>
        <begin position="452"/>
        <end position="472"/>
    </location>
</feature>
<dbReference type="OrthoDB" id="2448916at2759"/>
<keyword evidence="3" id="KW-1185">Reference proteome</keyword>
<feature type="compositionally biased region" description="Polar residues" evidence="1">
    <location>
        <begin position="482"/>
        <end position="492"/>
    </location>
</feature>
<organism evidence="2 3">
    <name type="scientific">Linnemannia schmuckeri</name>
    <dbReference type="NCBI Taxonomy" id="64567"/>
    <lineage>
        <taxon>Eukaryota</taxon>
        <taxon>Fungi</taxon>
        <taxon>Fungi incertae sedis</taxon>
        <taxon>Mucoromycota</taxon>
        <taxon>Mortierellomycotina</taxon>
        <taxon>Mortierellomycetes</taxon>
        <taxon>Mortierellales</taxon>
        <taxon>Mortierellaceae</taxon>
        <taxon>Linnemannia</taxon>
    </lineage>
</organism>
<feature type="compositionally biased region" description="Pro residues" evidence="1">
    <location>
        <begin position="129"/>
        <end position="142"/>
    </location>
</feature>
<dbReference type="GO" id="GO:0003713">
    <property type="term" value="F:transcription coactivator activity"/>
    <property type="evidence" value="ECO:0007669"/>
    <property type="project" value="TreeGrafter"/>
</dbReference>
<evidence type="ECO:0000313" key="3">
    <source>
        <dbReference type="Proteomes" id="UP000748756"/>
    </source>
</evidence>
<feature type="region of interest" description="Disordered" evidence="1">
    <location>
        <begin position="29"/>
        <end position="67"/>
    </location>
</feature>
<protein>
    <submittedName>
        <fullName evidence="2">Uncharacterized protein</fullName>
    </submittedName>
</protein>
<dbReference type="GO" id="GO:0016592">
    <property type="term" value="C:mediator complex"/>
    <property type="evidence" value="ECO:0007669"/>
    <property type="project" value="TreeGrafter"/>
</dbReference>
<evidence type="ECO:0000313" key="2">
    <source>
        <dbReference type="EMBL" id="KAF9147662.1"/>
    </source>
</evidence>
<gene>
    <name evidence="2" type="ORF">BG015_010660</name>
</gene>
<name>A0A9P5RWH1_9FUNG</name>
<feature type="compositionally biased region" description="Polar residues" evidence="1">
    <location>
        <begin position="623"/>
        <end position="634"/>
    </location>
</feature>
<feature type="region of interest" description="Disordered" evidence="1">
    <location>
        <begin position="582"/>
        <end position="677"/>
    </location>
</feature>
<feature type="compositionally biased region" description="Pro residues" evidence="1">
    <location>
        <begin position="301"/>
        <end position="311"/>
    </location>
</feature>
<dbReference type="Proteomes" id="UP000748756">
    <property type="component" value="Unassembled WGS sequence"/>
</dbReference>
<feature type="compositionally biased region" description="Low complexity" evidence="1">
    <location>
        <begin position="117"/>
        <end position="128"/>
    </location>
</feature>
<feature type="region of interest" description="Disordered" evidence="1">
    <location>
        <begin position="448"/>
        <end position="566"/>
    </location>
</feature>
<dbReference type="EMBL" id="JAAAUQ010000775">
    <property type="protein sequence ID" value="KAF9147662.1"/>
    <property type="molecule type" value="Genomic_DNA"/>
</dbReference>
<accession>A0A9P5RWH1</accession>
<feature type="region of interest" description="Disordered" evidence="1">
    <location>
        <begin position="84"/>
        <end position="320"/>
    </location>
</feature>
<feature type="compositionally biased region" description="Low complexity" evidence="1">
    <location>
        <begin position="156"/>
        <end position="179"/>
    </location>
</feature>
<feature type="compositionally biased region" description="Pro residues" evidence="1">
    <location>
        <begin position="540"/>
        <end position="562"/>
    </location>
</feature>